<dbReference type="PANTHER" id="PTHR47428">
    <property type="entry name" value="REGULATORY PROTEIN MIG1-RELATED"/>
    <property type="match status" value="1"/>
</dbReference>
<dbReference type="OrthoDB" id="654211at2759"/>
<keyword evidence="2" id="KW-0678">Repressor</keyword>
<evidence type="ECO:0000256" key="11">
    <source>
        <dbReference type="ARBA" id="ARBA00023242"/>
    </source>
</evidence>
<dbReference type="STRING" id="348802.A0A0D2ECZ5"/>
<evidence type="ECO:0000256" key="10">
    <source>
        <dbReference type="ARBA" id="ARBA00023163"/>
    </source>
</evidence>
<dbReference type="PROSITE" id="PS50157">
    <property type="entry name" value="ZINC_FINGER_C2H2_2"/>
    <property type="match status" value="2"/>
</dbReference>
<dbReference type="InterPro" id="IPR051007">
    <property type="entry name" value="creA/MIG_C2H2-ZnF"/>
</dbReference>
<dbReference type="Proteomes" id="UP000054342">
    <property type="component" value="Unassembled WGS sequence"/>
</dbReference>
<feature type="domain" description="C2H2-type" evidence="17">
    <location>
        <begin position="150"/>
        <end position="179"/>
    </location>
</feature>
<evidence type="ECO:0000256" key="1">
    <source>
        <dbReference type="ARBA" id="ARBA00004123"/>
    </source>
</evidence>
<evidence type="ECO:0000313" key="18">
    <source>
        <dbReference type="EMBL" id="KIW53253.1"/>
    </source>
</evidence>
<dbReference type="FunFam" id="3.30.160.60:FF:000089">
    <property type="entry name" value="DNA-binding protein creA"/>
    <property type="match status" value="1"/>
</dbReference>
<dbReference type="GO" id="GO:0005634">
    <property type="term" value="C:nucleus"/>
    <property type="evidence" value="ECO:0007669"/>
    <property type="project" value="UniProtKB-SubCell"/>
</dbReference>
<dbReference type="GO" id="GO:0000433">
    <property type="term" value="P:carbon catabolite repression of transcription from RNA polymerase II promoter by glucose"/>
    <property type="evidence" value="ECO:0007669"/>
    <property type="project" value="TreeGrafter"/>
</dbReference>
<evidence type="ECO:0000256" key="8">
    <source>
        <dbReference type="ARBA" id="ARBA00023015"/>
    </source>
</evidence>
<keyword evidence="11" id="KW-0539">Nucleus</keyword>
<evidence type="ECO:0000256" key="9">
    <source>
        <dbReference type="ARBA" id="ARBA00023125"/>
    </source>
</evidence>
<dbReference type="PANTHER" id="PTHR47428:SF1">
    <property type="entry name" value="REGULATORY PROTEIN MIG1-RELATED"/>
    <property type="match status" value="1"/>
</dbReference>
<evidence type="ECO:0000256" key="2">
    <source>
        <dbReference type="ARBA" id="ARBA00022491"/>
    </source>
</evidence>
<keyword evidence="8" id="KW-0805">Transcription regulation</keyword>
<evidence type="ECO:0000313" key="19">
    <source>
        <dbReference type="Proteomes" id="UP000054342"/>
    </source>
</evidence>
<keyword evidence="4" id="KW-0677">Repeat</keyword>
<comment type="subcellular location">
    <subcellularLocation>
        <location evidence="1">Nucleus</location>
    </subcellularLocation>
</comment>
<keyword evidence="6" id="KW-0862">Zinc</keyword>
<dbReference type="InterPro" id="IPR013087">
    <property type="entry name" value="Znf_C2H2_type"/>
</dbReference>
<dbReference type="AlphaFoldDB" id="A0A0D2ECZ5"/>
<evidence type="ECO:0000256" key="13">
    <source>
        <dbReference type="ARBA" id="ARBA00038023"/>
    </source>
</evidence>
<dbReference type="GO" id="GO:0000978">
    <property type="term" value="F:RNA polymerase II cis-regulatory region sequence-specific DNA binding"/>
    <property type="evidence" value="ECO:0007669"/>
    <property type="project" value="TreeGrafter"/>
</dbReference>
<keyword evidence="5 16" id="KW-0863">Zinc-finger</keyword>
<keyword evidence="10" id="KW-0804">Transcription</keyword>
<dbReference type="GO" id="GO:0008270">
    <property type="term" value="F:zinc ion binding"/>
    <property type="evidence" value="ECO:0007669"/>
    <property type="project" value="UniProtKB-KW"/>
</dbReference>
<keyword evidence="3" id="KW-0479">Metal-binding</keyword>
<dbReference type="SMART" id="SM00355">
    <property type="entry name" value="ZnF_C2H2"/>
    <property type="match status" value="2"/>
</dbReference>
<evidence type="ECO:0000256" key="5">
    <source>
        <dbReference type="ARBA" id="ARBA00022771"/>
    </source>
</evidence>
<comment type="similarity">
    <text evidence="13">Belongs to the creA/MIG C2H2-type zinc-finger protein family.</text>
</comment>
<evidence type="ECO:0000259" key="17">
    <source>
        <dbReference type="PROSITE" id="PS50157"/>
    </source>
</evidence>
<dbReference type="RefSeq" id="XP_013313837.1">
    <property type="nucleotide sequence ID" value="XM_013458383.1"/>
</dbReference>
<dbReference type="Gene3D" id="3.30.160.60">
    <property type="entry name" value="Classic Zinc Finger"/>
    <property type="match status" value="2"/>
</dbReference>
<keyword evidence="9" id="KW-0238">DNA-binding</keyword>
<name>A0A0D2ECZ5_9EURO</name>
<evidence type="ECO:0000256" key="3">
    <source>
        <dbReference type="ARBA" id="ARBA00022723"/>
    </source>
</evidence>
<comment type="subunit">
    <text evidence="14">Interacts with creB.</text>
</comment>
<organism evidence="18 19">
    <name type="scientific">Exophiala xenobiotica</name>
    <dbReference type="NCBI Taxonomy" id="348802"/>
    <lineage>
        <taxon>Eukaryota</taxon>
        <taxon>Fungi</taxon>
        <taxon>Dikarya</taxon>
        <taxon>Ascomycota</taxon>
        <taxon>Pezizomycotina</taxon>
        <taxon>Eurotiomycetes</taxon>
        <taxon>Chaetothyriomycetidae</taxon>
        <taxon>Chaetothyriales</taxon>
        <taxon>Herpotrichiellaceae</taxon>
        <taxon>Exophiala</taxon>
    </lineage>
</organism>
<dbReference type="GO" id="GO:0005737">
    <property type="term" value="C:cytoplasm"/>
    <property type="evidence" value="ECO:0007669"/>
    <property type="project" value="TreeGrafter"/>
</dbReference>
<evidence type="ECO:0000256" key="12">
    <source>
        <dbReference type="ARBA" id="ARBA00037264"/>
    </source>
</evidence>
<dbReference type="SUPFAM" id="SSF57667">
    <property type="entry name" value="beta-beta-alpha zinc fingers"/>
    <property type="match status" value="1"/>
</dbReference>
<evidence type="ECO:0000256" key="7">
    <source>
        <dbReference type="ARBA" id="ARBA00022843"/>
    </source>
</evidence>
<feature type="domain" description="C2H2-type" evidence="17">
    <location>
        <begin position="122"/>
        <end position="149"/>
    </location>
</feature>
<evidence type="ECO:0000256" key="16">
    <source>
        <dbReference type="PROSITE-ProRule" id="PRU00042"/>
    </source>
</evidence>
<evidence type="ECO:0000256" key="14">
    <source>
        <dbReference type="ARBA" id="ARBA00038682"/>
    </source>
</evidence>
<comment type="function">
    <text evidence="12">Transcription regulator component of the regulatory network controlling carbon source utilization through ubiquitination and deubiquitination involving creA, creB, creC, creD and acrB. Represses the transcription of the alcR, alcA and aldA genes by binding to a GC-rich region in their promoter. Also plays a role in response to carbon starvation and the control of extracellular proteases activity.</text>
</comment>
<proteinExistence type="inferred from homology"/>
<keyword evidence="19" id="KW-1185">Reference proteome</keyword>
<dbReference type="Pfam" id="PF00096">
    <property type="entry name" value="zf-C2H2"/>
    <property type="match status" value="2"/>
</dbReference>
<protein>
    <recommendedName>
        <fullName evidence="15">Carbon catabolite repressor A</fullName>
    </recommendedName>
</protein>
<evidence type="ECO:0000256" key="15">
    <source>
        <dbReference type="ARBA" id="ARBA00041346"/>
    </source>
</evidence>
<dbReference type="PROSITE" id="PS00028">
    <property type="entry name" value="ZINC_FINGER_C2H2_1"/>
    <property type="match status" value="2"/>
</dbReference>
<evidence type="ECO:0000256" key="6">
    <source>
        <dbReference type="ARBA" id="ARBA00022833"/>
    </source>
</evidence>
<evidence type="ECO:0000256" key="4">
    <source>
        <dbReference type="ARBA" id="ARBA00022737"/>
    </source>
</evidence>
<gene>
    <name evidence="18" type="ORF">PV05_08842</name>
</gene>
<dbReference type="GeneID" id="25330750"/>
<accession>A0A0D2ECZ5</accession>
<dbReference type="HOGENOM" id="CLU_1042196_0_0_1"/>
<dbReference type="InterPro" id="IPR036236">
    <property type="entry name" value="Znf_C2H2_sf"/>
</dbReference>
<sequence>MCCQIIERYAGCRCLYHKHSLDHCQRYGAKGHPTTEKTILVAFNCPDHWARIVQDPVNNPAALDTPQNFQAKLHNSGTQTTNTSSSTTQTDANIATVVNLLPTTRAPQINNVDDKQDLPRPYRCPLCDQAFHRLEHQARHIRTHTGEKPHMCQFLGCSKRFSRSDELIRHSRIHKNPISHLTTKKTVMLPEMTRQQNEIVMNADGGTNPEPVAPISPFQSPRLEQFPAFLVDHRSRAENAEHAHYTQWLSTPDQVSQKYDHVSPFIF</sequence>
<dbReference type="EMBL" id="KN847321">
    <property type="protein sequence ID" value="KIW53253.1"/>
    <property type="molecule type" value="Genomic_DNA"/>
</dbReference>
<dbReference type="FunFam" id="3.30.160.60:FF:000072">
    <property type="entry name" value="zinc finger protein 143 isoform X1"/>
    <property type="match status" value="1"/>
</dbReference>
<dbReference type="GO" id="GO:0000981">
    <property type="term" value="F:DNA-binding transcription factor activity, RNA polymerase II-specific"/>
    <property type="evidence" value="ECO:0007669"/>
    <property type="project" value="UniProtKB-ARBA"/>
</dbReference>
<keyword evidence="7" id="KW-0832">Ubl conjugation</keyword>
<reference evidence="18 19" key="1">
    <citation type="submission" date="2015-01" db="EMBL/GenBank/DDBJ databases">
        <title>The Genome Sequence of Exophiala xenobiotica CBS118157.</title>
        <authorList>
            <consortium name="The Broad Institute Genomics Platform"/>
            <person name="Cuomo C."/>
            <person name="de Hoog S."/>
            <person name="Gorbushina A."/>
            <person name="Stielow B."/>
            <person name="Teixiera M."/>
            <person name="Abouelleil A."/>
            <person name="Chapman S.B."/>
            <person name="Priest M."/>
            <person name="Young S.K."/>
            <person name="Wortman J."/>
            <person name="Nusbaum C."/>
            <person name="Birren B."/>
        </authorList>
    </citation>
    <scope>NUCLEOTIDE SEQUENCE [LARGE SCALE GENOMIC DNA]</scope>
    <source>
        <strain evidence="18 19">CBS 118157</strain>
    </source>
</reference>